<reference evidence="1 2" key="1">
    <citation type="submission" date="2015-07" db="EMBL/GenBank/DDBJ databases">
        <title>Genome sequencing of Kibdelosporangium phytohabitans.</title>
        <authorList>
            <person name="Qin S."/>
            <person name="Xing K."/>
        </authorList>
    </citation>
    <scope>NUCLEOTIDE SEQUENCE [LARGE SCALE GENOMIC DNA]</scope>
    <source>
        <strain evidence="1 2">KLBMP1111</strain>
    </source>
</reference>
<dbReference type="AlphaFoldDB" id="A0A0N9I8J4"/>
<name>A0A0N9I8J4_9PSEU</name>
<dbReference type="Proteomes" id="UP000063699">
    <property type="component" value="Chromosome"/>
</dbReference>
<proteinExistence type="predicted"/>
<evidence type="ECO:0000313" key="2">
    <source>
        <dbReference type="Proteomes" id="UP000063699"/>
    </source>
</evidence>
<dbReference type="OrthoDB" id="7432757at2"/>
<keyword evidence="2" id="KW-1185">Reference proteome</keyword>
<organism evidence="1 2">
    <name type="scientific">Kibdelosporangium phytohabitans</name>
    <dbReference type="NCBI Taxonomy" id="860235"/>
    <lineage>
        <taxon>Bacteria</taxon>
        <taxon>Bacillati</taxon>
        <taxon>Actinomycetota</taxon>
        <taxon>Actinomycetes</taxon>
        <taxon>Pseudonocardiales</taxon>
        <taxon>Pseudonocardiaceae</taxon>
        <taxon>Kibdelosporangium</taxon>
    </lineage>
</organism>
<dbReference type="RefSeq" id="WP_054292727.1">
    <property type="nucleotide sequence ID" value="NZ_CP012752.1"/>
</dbReference>
<dbReference type="KEGG" id="kphy:AOZ06_31580"/>
<accession>A0A0N9I8J4</accession>
<protein>
    <submittedName>
        <fullName evidence="1">Uncharacterized protein</fullName>
    </submittedName>
</protein>
<sequence length="98" mass="10142">MDATTAITDTVARTWSVELVRAGAPRYQSCVGLVRQKYAQRYGAVVDPRPDLFVVAAAYGLSENGSVAALNGLVSCGSAPSGNRCATARPAVPSAVSR</sequence>
<evidence type="ECO:0000313" key="1">
    <source>
        <dbReference type="EMBL" id="ALG10825.1"/>
    </source>
</evidence>
<dbReference type="EMBL" id="CP012752">
    <property type="protein sequence ID" value="ALG10825.1"/>
    <property type="molecule type" value="Genomic_DNA"/>
</dbReference>
<gene>
    <name evidence="1" type="ORF">AOZ06_31580</name>
</gene>
<dbReference type="STRING" id="860235.AOZ06_31580"/>